<evidence type="ECO:0000256" key="4">
    <source>
        <dbReference type="ARBA" id="ARBA00023136"/>
    </source>
</evidence>
<dbReference type="InterPro" id="IPR006260">
    <property type="entry name" value="TonB/TolA_C"/>
</dbReference>
<dbReference type="SUPFAM" id="SSF74653">
    <property type="entry name" value="TolA/TonB C-terminal domain"/>
    <property type="match status" value="1"/>
</dbReference>
<dbReference type="GO" id="GO:0055085">
    <property type="term" value="P:transmembrane transport"/>
    <property type="evidence" value="ECO:0007669"/>
    <property type="project" value="InterPro"/>
</dbReference>
<dbReference type="EMBL" id="DTKL01000030">
    <property type="protein sequence ID" value="HGY94069.1"/>
    <property type="molecule type" value="Genomic_DNA"/>
</dbReference>
<name>A0A7V4XRY1_9BACT</name>
<protein>
    <submittedName>
        <fullName evidence="7">Energy transducer TonB</fullName>
    </submittedName>
</protein>
<evidence type="ECO:0000256" key="3">
    <source>
        <dbReference type="ARBA" id="ARBA00022989"/>
    </source>
</evidence>
<evidence type="ECO:0000256" key="5">
    <source>
        <dbReference type="SAM" id="SignalP"/>
    </source>
</evidence>
<comment type="subcellular location">
    <subcellularLocation>
        <location evidence="1">Membrane</location>
        <topology evidence="1">Single-pass membrane protein</topology>
    </subcellularLocation>
</comment>
<evidence type="ECO:0000313" key="7">
    <source>
        <dbReference type="EMBL" id="HGY94069.1"/>
    </source>
</evidence>
<dbReference type="AlphaFoldDB" id="A0A7V4XRY1"/>
<dbReference type="NCBIfam" id="TIGR01352">
    <property type="entry name" value="tonB_Cterm"/>
    <property type="match status" value="1"/>
</dbReference>
<evidence type="ECO:0000259" key="6">
    <source>
        <dbReference type="Pfam" id="PF03544"/>
    </source>
</evidence>
<keyword evidence="3" id="KW-1133">Transmembrane helix</keyword>
<organism evidence="7">
    <name type="scientific">Acidobacterium capsulatum</name>
    <dbReference type="NCBI Taxonomy" id="33075"/>
    <lineage>
        <taxon>Bacteria</taxon>
        <taxon>Pseudomonadati</taxon>
        <taxon>Acidobacteriota</taxon>
        <taxon>Terriglobia</taxon>
        <taxon>Terriglobales</taxon>
        <taxon>Acidobacteriaceae</taxon>
        <taxon>Acidobacterium</taxon>
    </lineage>
</organism>
<evidence type="ECO:0000256" key="1">
    <source>
        <dbReference type="ARBA" id="ARBA00004167"/>
    </source>
</evidence>
<keyword evidence="2" id="KW-0812">Transmembrane</keyword>
<keyword evidence="5" id="KW-0732">Signal</keyword>
<reference evidence="7" key="1">
    <citation type="journal article" date="2020" name="mSystems">
        <title>Genome- and Community-Level Interaction Insights into Carbon Utilization and Element Cycling Functions of Hydrothermarchaeota in Hydrothermal Sediment.</title>
        <authorList>
            <person name="Zhou Z."/>
            <person name="Liu Y."/>
            <person name="Xu W."/>
            <person name="Pan J."/>
            <person name="Luo Z.H."/>
            <person name="Li M."/>
        </authorList>
    </citation>
    <scope>NUCLEOTIDE SEQUENCE [LARGE SCALE GENOMIC DNA]</scope>
    <source>
        <strain evidence="7">SpSt-855</strain>
    </source>
</reference>
<evidence type="ECO:0000256" key="2">
    <source>
        <dbReference type="ARBA" id="ARBA00022692"/>
    </source>
</evidence>
<keyword evidence="4" id="KW-0472">Membrane</keyword>
<dbReference type="Gene3D" id="3.30.1150.10">
    <property type="match status" value="1"/>
</dbReference>
<proteinExistence type="predicted"/>
<dbReference type="InterPro" id="IPR037682">
    <property type="entry name" value="TonB_C"/>
</dbReference>
<sequence>MRNYFLALLFLLTCPMLSALSAQILHPDEKTFNGHVLHRGALVYPQIAKAAQVSGTVVLQVEVNPEGKVTHVRVVSGPPMLIGAAVTSIQKTTYRPFLVHGKPVFATGTTKMNFDLGPGAQPSPVQAYLAEVRSHYALEPFLPNRGFVCAYSFEWQQIPALSQIPHNAPFWQYLQATTMQVAEKAPGLPKFSYRTPDSPALSAEQAMRAKRLIGGIGQFATGFYNTWFAFGSLGPSAPANAEMTSTAAGRIIKFHVSSAENTIQVDANMRVTRLLQKHLEQTMDERPQFTLTTKGLLYTGTDMQIEGAESTHVHYTVDYQQVGEYRLPKTVRLTVNEGPEYRLHFSDCTLDKIPPPPPGTVVVSVKPSPQ</sequence>
<feature type="chain" id="PRO_5030810618" evidence="5">
    <location>
        <begin position="22"/>
        <end position="370"/>
    </location>
</feature>
<feature type="domain" description="TonB C-terminal" evidence="6">
    <location>
        <begin position="42"/>
        <end position="116"/>
    </location>
</feature>
<feature type="signal peptide" evidence="5">
    <location>
        <begin position="1"/>
        <end position="21"/>
    </location>
</feature>
<accession>A0A7V4XRY1</accession>
<gene>
    <name evidence="7" type="ORF">ENW50_05215</name>
</gene>
<dbReference type="Pfam" id="PF03544">
    <property type="entry name" value="TonB_C"/>
    <property type="match status" value="1"/>
</dbReference>
<dbReference type="GO" id="GO:0016020">
    <property type="term" value="C:membrane"/>
    <property type="evidence" value="ECO:0007669"/>
    <property type="project" value="UniProtKB-SubCell"/>
</dbReference>
<comment type="caution">
    <text evidence="7">The sequence shown here is derived from an EMBL/GenBank/DDBJ whole genome shotgun (WGS) entry which is preliminary data.</text>
</comment>